<comment type="catalytic activity">
    <reaction evidence="1 9">
        <text>a 4-O-methyl-thymidine in DNA + L-cysteinyl-[protein] = a thymidine in DNA + S-methyl-L-cysteinyl-[protein]</text>
        <dbReference type="Rhea" id="RHEA:53428"/>
        <dbReference type="Rhea" id="RHEA-COMP:10131"/>
        <dbReference type="Rhea" id="RHEA-COMP:10132"/>
        <dbReference type="Rhea" id="RHEA-COMP:13555"/>
        <dbReference type="Rhea" id="RHEA-COMP:13556"/>
        <dbReference type="ChEBI" id="CHEBI:29950"/>
        <dbReference type="ChEBI" id="CHEBI:82612"/>
        <dbReference type="ChEBI" id="CHEBI:137386"/>
        <dbReference type="ChEBI" id="CHEBI:137387"/>
        <dbReference type="EC" id="2.1.1.63"/>
    </reaction>
</comment>
<proteinExistence type="inferred from homology"/>
<evidence type="ECO:0000313" key="12">
    <source>
        <dbReference type="EMBL" id="USS89248.1"/>
    </source>
</evidence>
<dbReference type="EC" id="2.1.1.63" evidence="9"/>
<dbReference type="SUPFAM" id="SSF46767">
    <property type="entry name" value="Methylated DNA-protein cysteine methyltransferase, C-terminal domain"/>
    <property type="match status" value="1"/>
</dbReference>
<evidence type="ECO:0000259" key="10">
    <source>
        <dbReference type="Pfam" id="PF01035"/>
    </source>
</evidence>
<feature type="domain" description="Methylated-DNA-[protein]-cysteine S-methyltransferase DNA binding" evidence="10">
    <location>
        <begin position="80"/>
        <end position="158"/>
    </location>
</feature>
<dbReference type="Gene3D" id="1.10.10.10">
    <property type="entry name" value="Winged helix-like DNA-binding domain superfamily/Winged helix DNA-binding domain"/>
    <property type="match status" value="1"/>
</dbReference>
<keyword evidence="7 9" id="KW-0234">DNA repair</keyword>
<gene>
    <name evidence="12" type="ORF">M3M40_00080</name>
</gene>
<accession>A0A9Q8ZT22</accession>
<comment type="miscellaneous">
    <text evidence="9">This enzyme catalyzes only one turnover and therefore is not strictly catalytic. According to one definition, an enzyme is a biocatalyst that acts repeatedly and over many reaction cycles.</text>
</comment>
<dbReference type="NCBIfam" id="TIGR00589">
    <property type="entry name" value="ogt"/>
    <property type="match status" value="1"/>
</dbReference>
<comment type="function">
    <text evidence="9">Involved in the cellular defense against the biological effects of O6-methylguanine (O6-MeG) and O4-methylthymine (O4-MeT) in DNA. Repairs the methylated nucleobase in DNA by stoichiometrically transferring the methyl group to a cysteine residue in the enzyme. This is a suicide reaction: the enzyme is irreversibly inactivated.</text>
</comment>
<dbReference type="InterPro" id="IPR008332">
    <property type="entry name" value="MethylG_MeTrfase_N"/>
</dbReference>
<keyword evidence="6 9" id="KW-0227">DNA damage</keyword>
<keyword evidence="13" id="KW-1185">Reference proteome</keyword>
<dbReference type="Gene3D" id="3.30.160.70">
    <property type="entry name" value="Methylated DNA-protein cysteine methyltransferase domain"/>
    <property type="match status" value="1"/>
</dbReference>
<evidence type="ECO:0000256" key="3">
    <source>
        <dbReference type="ARBA" id="ARBA00022490"/>
    </source>
</evidence>
<comment type="similarity">
    <text evidence="2 9">Belongs to the MGMT family.</text>
</comment>
<evidence type="ECO:0000256" key="4">
    <source>
        <dbReference type="ARBA" id="ARBA00022603"/>
    </source>
</evidence>
<dbReference type="SUPFAM" id="SSF53155">
    <property type="entry name" value="Methylated DNA-protein cysteine methyltransferase domain"/>
    <property type="match status" value="1"/>
</dbReference>
<feature type="active site" description="Nucleophile; methyl group acceptor" evidence="9">
    <location>
        <position position="130"/>
    </location>
</feature>
<dbReference type="InterPro" id="IPR014048">
    <property type="entry name" value="MethylDNA_cys_MeTrfase_DNA-bd"/>
</dbReference>
<dbReference type="PANTHER" id="PTHR10815">
    <property type="entry name" value="METHYLATED-DNA--PROTEIN-CYSTEINE METHYLTRANSFERASE"/>
    <property type="match status" value="1"/>
</dbReference>
<evidence type="ECO:0000259" key="11">
    <source>
        <dbReference type="Pfam" id="PF02870"/>
    </source>
</evidence>
<evidence type="ECO:0000256" key="9">
    <source>
        <dbReference type="HAMAP-Rule" id="MF_00772"/>
    </source>
</evidence>
<dbReference type="CDD" id="cd06445">
    <property type="entry name" value="ATase"/>
    <property type="match status" value="1"/>
</dbReference>
<dbReference type="RefSeq" id="WP_252766782.1">
    <property type="nucleotide sequence ID" value="NZ_CP097119.1"/>
</dbReference>
<feature type="domain" description="Methylguanine DNA methyltransferase ribonuclease-like" evidence="11">
    <location>
        <begin position="5"/>
        <end position="74"/>
    </location>
</feature>
<dbReference type="GO" id="GO:0005737">
    <property type="term" value="C:cytoplasm"/>
    <property type="evidence" value="ECO:0007669"/>
    <property type="project" value="UniProtKB-SubCell"/>
</dbReference>
<keyword evidence="3 9" id="KW-0963">Cytoplasm</keyword>
<dbReference type="InterPro" id="IPR036388">
    <property type="entry name" value="WH-like_DNA-bd_sf"/>
</dbReference>
<evidence type="ECO:0000313" key="13">
    <source>
        <dbReference type="Proteomes" id="UP001055911"/>
    </source>
</evidence>
<sequence length="165" mass="18099">MLAQQVYQSLLGPILLVSNETALVGLWFQGQQHYAAHYQLDHIPNQITEPIRLAETWLDQYFAGHNTDPKLVPVQPAVTPFQSRVLTALQRVPYGTTTTYGELAAAVSTKSARAVGNAIGRNPISLLIPCHRVLGKNGQLTGYAGGLDRKRFLLQLEQSHTKNGA</sequence>
<dbReference type="GO" id="GO:0006307">
    <property type="term" value="P:DNA alkylation repair"/>
    <property type="evidence" value="ECO:0007669"/>
    <property type="project" value="UniProtKB-UniRule"/>
</dbReference>
<dbReference type="GO" id="GO:0032259">
    <property type="term" value="P:methylation"/>
    <property type="evidence" value="ECO:0007669"/>
    <property type="project" value="UniProtKB-KW"/>
</dbReference>
<name>A0A9Q8ZT22_9LACO</name>
<dbReference type="PROSITE" id="PS00374">
    <property type="entry name" value="MGMT"/>
    <property type="match status" value="1"/>
</dbReference>
<dbReference type="FunFam" id="1.10.10.10:FF:000214">
    <property type="entry name" value="Methylated-DNA--protein-cysteine methyltransferase"/>
    <property type="match status" value="1"/>
</dbReference>
<dbReference type="Proteomes" id="UP001055911">
    <property type="component" value="Chromosome"/>
</dbReference>
<dbReference type="HAMAP" id="MF_00772">
    <property type="entry name" value="OGT"/>
    <property type="match status" value="1"/>
</dbReference>
<evidence type="ECO:0000256" key="1">
    <source>
        <dbReference type="ARBA" id="ARBA00001286"/>
    </source>
</evidence>
<reference evidence="12" key="1">
    <citation type="submission" date="2022-05" db="EMBL/GenBank/DDBJ databases">
        <authorList>
            <person name="Oliphant S.A."/>
            <person name="Watson-Haigh N.S."/>
            <person name="Sumby K.M."/>
            <person name="Gardner J.M."/>
            <person name="Jiranek V."/>
        </authorList>
    </citation>
    <scope>NUCLEOTIDE SEQUENCE</scope>
    <source>
        <strain evidence="12">KI4_B1</strain>
    </source>
</reference>
<evidence type="ECO:0000256" key="5">
    <source>
        <dbReference type="ARBA" id="ARBA00022679"/>
    </source>
</evidence>
<organism evidence="12 13">
    <name type="scientific">Fructilactobacillus cliffordii</name>
    <dbReference type="NCBI Taxonomy" id="2940299"/>
    <lineage>
        <taxon>Bacteria</taxon>
        <taxon>Bacillati</taxon>
        <taxon>Bacillota</taxon>
        <taxon>Bacilli</taxon>
        <taxon>Lactobacillales</taxon>
        <taxon>Lactobacillaceae</taxon>
        <taxon>Fructilactobacillus</taxon>
    </lineage>
</organism>
<evidence type="ECO:0000256" key="2">
    <source>
        <dbReference type="ARBA" id="ARBA00008711"/>
    </source>
</evidence>
<dbReference type="Pfam" id="PF02870">
    <property type="entry name" value="Methyltransf_1N"/>
    <property type="match status" value="1"/>
</dbReference>
<comment type="catalytic activity">
    <reaction evidence="8 9">
        <text>a 6-O-methyl-2'-deoxyguanosine in DNA + L-cysteinyl-[protein] = S-methyl-L-cysteinyl-[protein] + a 2'-deoxyguanosine in DNA</text>
        <dbReference type="Rhea" id="RHEA:24000"/>
        <dbReference type="Rhea" id="RHEA-COMP:10131"/>
        <dbReference type="Rhea" id="RHEA-COMP:10132"/>
        <dbReference type="Rhea" id="RHEA-COMP:11367"/>
        <dbReference type="Rhea" id="RHEA-COMP:11368"/>
        <dbReference type="ChEBI" id="CHEBI:29950"/>
        <dbReference type="ChEBI" id="CHEBI:82612"/>
        <dbReference type="ChEBI" id="CHEBI:85445"/>
        <dbReference type="ChEBI" id="CHEBI:85448"/>
        <dbReference type="EC" id="2.1.1.63"/>
    </reaction>
</comment>
<dbReference type="AlphaFoldDB" id="A0A9Q8ZT22"/>
<dbReference type="Pfam" id="PF01035">
    <property type="entry name" value="DNA_binding_1"/>
    <property type="match status" value="1"/>
</dbReference>
<evidence type="ECO:0000256" key="6">
    <source>
        <dbReference type="ARBA" id="ARBA00022763"/>
    </source>
</evidence>
<protein>
    <recommendedName>
        <fullName evidence="9">Methylated-DNA--protein-cysteine methyltransferase</fullName>
        <ecNumber evidence="9">2.1.1.63</ecNumber>
    </recommendedName>
    <alternativeName>
        <fullName evidence="9">6-O-methylguanine-DNA methyltransferase</fullName>
        <shortName evidence="9">MGMT</shortName>
    </alternativeName>
    <alternativeName>
        <fullName evidence="9">O-6-methylguanine-DNA-alkyltransferase</fullName>
    </alternativeName>
</protein>
<comment type="subcellular location">
    <subcellularLocation>
        <location evidence="9">Cytoplasm</location>
    </subcellularLocation>
</comment>
<keyword evidence="4 9" id="KW-0489">Methyltransferase</keyword>
<dbReference type="InterPro" id="IPR036217">
    <property type="entry name" value="MethylDNA_cys_MeTrfase_DNAb"/>
</dbReference>
<dbReference type="InterPro" id="IPR036631">
    <property type="entry name" value="MGMT_N_sf"/>
</dbReference>
<dbReference type="GO" id="GO:0003908">
    <property type="term" value="F:methylated-DNA-[protein]-cysteine S-methyltransferase activity"/>
    <property type="evidence" value="ECO:0007669"/>
    <property type="project" value="UniProtKB-UniRule"/>
</dbReference>
<dbReference type="EMBL" id="CP097119">
    <property type="protein sequence ID" value="USS89248.1"/>
    <property type="molecule type" value="Genomic_DNA"/>
</dbReference>
<evidence type="ECO:0000256" key="7">
    <source>
        <dbReference type="ARBA" id="ARBA00023204"/>
    </source>
</evidence>
<dbReference type="InterPro" id="IPR023546">
    <property type="entry name" value="MGMT"/>
</dbReference>
<keyword evidence="5 9" id="KW-0808">Transferase</keyword>
<dbReference type="InterPro" id="IPR001497">
    <property type="entry name" value="MethylDNA_cys_MeTrfase_AS"/>
</dbReference>
<evidence type="ECO:0000256" key="8">
    <source>
        <dbReference type="ARBA" id="ARBA00049348"/>
    </source>
</evidence>
<dbReference type="PANTHER" id="PTHR10815:SF5">
    <property type="entry name" value="METHYLATED-DNA--PROTEIN-CYSTEINE METHYLTRANSFERASE"/>
    <property type="match status" value="1"/>
</dbReference>